<dbReference type="Proteomes" id="UP000001876">
    <property type="component" value="Unassembled WGS sequence"/>
</dbReference>
<feature type="chain" id="PRO_5002910696" evidence="1">
    <location>
        <begin position="31"/>
        <end position="440"/>
    </location>
</feature>
<evidence type="ECO:0000313" key="3">
    <source>
        <dbReference type="Proteomes" id="UP000001876"/>
    </source>
</evidence>
<dbReference type="eggNOG" id="ENOG502SDNQ">
    <property type="taxonomic scope" value="Eukaryota"/>
</dbReference>
<dbReference type="GeneID" id="9690371"/>
<name>C1NAM0_MICPC</name>
<keyword evidence="3" id="KW-1185">Reference proteome</keyword>
<reference evidence="2 3" key="1">
    <citation type="journal article" date="2009" name="Science">
        <title>Green evolution and dynamic adaptations revealed by genomes of the marine picoeukaryotes Micromonas.</title>
        <authorList>
            <person name="Worden A.Z."/>
            <person name="Lee J.H."/>
            <person name="Mock T."/>
            <person name="Rouze P."/>
            <person name="Simmons M.P."/>
            <person name="Aerts A.L."/>
            <person name="Allen A.E."/>
            <person name="Cuvelier M.L."/>
            <person name="Derelle E."/>
            <person name="Everett M.V."/>
            <person name="Foulon E."/>
            <person name="Grimwood J."/>
            <person name="Gundlach H."/>
            <person name="Henrissat B."/>
            <person name="Napoli C."/>
            <person name="McDonald S.M."/>
            <person name="Parker M.S."/>
            <person name="Rombauts S."/>
            <person name="Salamov A."/>
            <person name="Von Dassow P."/>
            <person name="Badger J.H."/>
            <person name="Coutinho P.M."/>
            <person name="Demir E."/>
            <person name="Dubchak I."/>
            <person name="Gentemann C."/>
            <person name="Eikrem W."/>
            <person name="Gready J.E."/>
            <person name="John U."/>
            <person name="Lanier W."/>
            <person name="Lindquist E.A."/>
            <person name="Lucas S."/>
            <person name="Mayer K.F."/>
            <person name="Moreau H."/>
            <person name="Not F."/>
            <person name="Otillar R."/>
            <person name="Panaud O."/>
            <person name="Pangilinan J."/>
            <person name="Paulsen I."/>
            <person name="Piegu B."/>
            <person name="Poliakov A."/>
            <person name="Robbens S."/>
            <person name="Schmutz J."/>
            <person name="Toulza E."/>
            <person name="Wyss T."/>
            <person name="Zelensky A."/>
            <person name="Zhou K."/>
            <person name="Armbrust E.V."/>
            <person name="Bhattacharya D."/>
            <person name="Goodenough U.W."/>
            <person name="Van de Peer Y."/>
            <person name="Grigoriev I.V."/>
        </authorList>
    </citation>
    <scope>NUCLEOTIDE SEQUENCE [LARGE SCALE GENOMIC DNA]</scope>
    <source>
        <strain evidence="2 3">CCMP1545</strain>
    </source>
</reference>
<dbReference type="KEGG" id="mpp:MICPUCDRAFT_66126"/>
<gene>
    <name evidence="2" type="ORF">MICPUCDRAFT_66126</name>
</gene>
<keyword evidence="1" id="KW-0732">Signal</keyword>
<dbReference type="RefSeq" id="XP_003064986.1">
    <property type="nucleotide sequence ID" value="XM_003064940.1"/>
</dbReference>
<accession>C1NAM0</accession>
<organism evidence="3">
    <name type="scientific">Micromonas pusilla (strain CCMP1545)</name>
    <name type="common">Picoplanktonic green alga</name>
    <dbReference type="NCBI Taxonomy" id="564608"/>
    <lineage>
        <taxon>Eukaryota</taxon>
        <taxon>Viridiplantae</taxon>
        <taxon>Chlorophyta</taxon>
        <taxon>Mamiellophyceae</taxon>
        <taxon>Mamiellales</taxon>
        <taxon>Mamiellaceae</taxon>
        <taxon>Micromonas</taxon>
    </lineage>
</organism>
<evidence type="ECO:0000256" key="1">
    <source>
        <dbReference type="SAM" id="SignalP"/>
    </source>
</evidence>
<feature type="signal peptide" evidence="1">
    <location>
        <begin position="1"/>
        <end position="30"/>
    </location>
</feature>
<dbReference type="AlphaFoldDB" id="C1NAM0"/>
<proteinExistence type="predicted"/>
<sequence length="440" mass="50099">MQSIRRMPFARSRWPSAFVGVSMAFICCFALVDKNTSVASQGSSVDDLFGRCVAHMEDACVKEDVIYLSPGQNHGIVTQNAKRKRNAVFRRGGSNTPFGDSMSNLLHWRGPFREFVVLERANFTTLRRHLPTVRGRTLYRYYKTTSGENGIDDTPLESSTSQQPLNAAHALWDTTWLELLVATFYFDSIVNLHHSDDFNDDDPVHGLIRIILNAVLPKGLNEKKHAEGCFDELFVVVSSCDRHLDALPSTIAASVLARARENVHAEVSRSFQNDYRWNTSVLLYGRLDTKQRKMVNVVDVHRELVSASSFLDVTLWDERVLTAMPSPMEQFRSILNSKYVITPHGAFTCFWWPWLRKDATLHEIMGPCPKLHSDRFGRTYVNDEVASLLGIRHLYRGEHNLWSRKVPREGTNVLSCESHYTDPDFWTSPKALSEAVLNSF</sequence>
<dbReference type="EMBL" id="GG663753">
    <property type="protein sequence ID" value="EEH50966.1"/>
    <property type="molecule type" value="Genomic_DNA"/>
</dbReference>
<protein>
    <submittedName>
        <fullName evidence="2">Predicted protein</fullName>
    </submittedName>
</protein>
<evidence type="ECO:0000313" key="2">
    <source>
        <dbReference type="EMBL" id="EEH50966.1"/>
    </source>
</evidence>